<name>E6QL65_9ZZZZ</name>
<dbReference type="EMBL" id="CABQ01000169">
    <property type="protein sequence ID" value="CBI07985.1"/>
    <property type="molecule type" value="Genomic_DNA"/>
</dbReference>
<protein>
    <recommendedName>
        <fullName evidence="2">DUF1648 domain-containing protein</fullName>
    </recommendedName>
</protein>
<feature type="transmembrane region" description="Helical" evidence="1">
    <location>
        <begin position="132"/>
        <end position="151"/>
    </location>
</feature>
<dbReference type="AlphaFoldDB" id="E6QL65"/>
<accession>E6QL65</accession>
<comment type="caution">
    <text evidence="3">The sequence shown here is derived from an EMBL/GenBank/DDBJ whole genome shotgun (WGS) entry which is preliminary data.</text>
</comment>
<proteinExistence type="predicted"/>
<evidence type="ECO:0000256" key="1">
    <source>
        <dbReference type="SAM" id="Phobius"/>
    </source>
</evidence>
<feature type="transmembrane region" description="Helical" evidence="1">
    <location>
        <begin position="55"/>
        <end position="73"/>
    </location>
</feature>
<evidence type="ECO:0000259" key="2">
    <source>
        <dbReference type="Pfam" id="PF07853"/>
    </source>
</evidence>
<organism evidence="3">
    <name type="scientific">mine drainage metagenome</name>
    <dbReference type="NCBI Taxonomy" id="410659"/>
    <lineage>
        <taxon>unclassified sequences</taxon>
        <taxon>metagenomes</taxon>
        <taxon>ecological metagenomes</taxon>
    </lineage>
</organism>
<dbReference type="Pfam" id="PF07853">
    <property type="entry name" value="DUF1648"/>
    <property type="match status" value="1"/>
</dbReference>
<dbReference type="InterPro" id="IPR012867">
    <property type="entry name" value="DUF1648"/>
</dbReference>
<sequence length="163" mass="17127">MAKAVGRVREGIAALGLAAVWAIPAAARLKGLPERIPTHFGLSGQADGWGSANQIFLMPVVALGLYLLLTVVVRNPESFHYGVAVTAENRARLQQKACDLVGWLKVESVWLLAVLMEFQAQSAERGAADSRAIAAAAVVGGGVILGTILWFQVAMARAAKPLG</sequence>
<reference evidence="3" key="1">
    <citation type="submission" date="2009-10" db="EMBL/GenBank/DDBJ databases">
        <title>Diversity of trophic interactions inside an arsenic-rich microbial ecosystem.</title>
        <authorList>
            <person name="Bertin P.N."/>
            <person name="Heinrich-Salmeron A."/>
            <person name="Pelletier E."/>
            <person name="Goulhen-Chollet F."/>
            <person name="Arsene-Ploetze F."/>
            <person name="Gallien S."/>
            <person name="Calteau A."/>
            <person name="Vallenet D."/>
            <person name="Casiot C."/>
            <person name="Chane-Woon-Ming B."/>
            <person name="Giloteaux L."/>
            <person name="Barakat M."/>
            <person name="Bonnefoy V."/>
            <person name="Bruneel O."/>
            <person name="Chandler M."/>
            <person name="Cleiss J."/>
            <person name="Duran R."/>
            <person name="Elbaz-Poulichet F."/>
            <person name="Fonknechten N."/>
            <person name="Lauga B."/>
            <person name="Mornico D."/>
            <person name="Ortet P."/>
            <person name="Schaeffer C."/>
            <person name="Siguier P."/>
            <person name="Alexander Thil Smith A."/>
            <person name="Van Dorsselaer A."/>
            <person name="Weissenbach J."/>
            <person name="Medigue C."/>
            <person name="Le Paslier D."/>
        </authorList>
    </citation>
    <scope>NUCLEOTIDE SEQUENCE</scope>
</reference>
<keyword evidence="1" id="KW-0812">Transmembrane</keyword>
<gene>
    <name evidence="3" type="ORF">CARN6_1403</name>
</gene>
<evidence type="ECO:0000313" key="3">
    <source>
        <dbReference type="EMBL" id="CBI07985.1"/>
    </source>
</evidence>
<feature type="domain" description="DUF1648" evidence="2">
    <location>
        <begin position="17"/>
        <end position="62"/>
    </location>
</feature>
<keyword evidence="1" id="KW-1133">Transmembrane helix</keyword>
<keyword evidence="1" id="KW-0472">Membrane</keyword>